<keyword evidence="2" id="KW-1185">Reference proteome</keyword>
<sequence length="116" mass="12430">MGTYVEITGDPDEVRGRGLNMKAAGETFHATAQGLIGDIEAAEGSAPWGNDKFGQEFLKTYHKDYDGKTFNDIVKSTLTETGPKISSTGQAIATAMSDYQFTDALGQSDISKSVKE</sequence>
<dbReference type="AlphaFoldDB" id="A0A8J7KNS5"/>
<protein>
    <submittedName>
        <fullName evidence="1">Uncharacterized protein</fullName>
    </submittedName>
</protein>
<dbReference type="RefSeq" id="WP_197007103.1">
    <property type="nucleotide sequence ID" value="NZ_BONS01000005.1"/>
</dbReference>
<name>A0A8J7KNS5_9ACTN</name>
<organism evidence="1 2">
    <name type="scientific">Longispora fulva</name>
    <dbReference type="NCBI Taxonomy" id="619741"/>
    <lineage>
        <taxon>Bacteria</taxon>
        <taxon>Bacillati</taxon>
        <taxon>Actinomycetota</taxon>
        <taxon>Actinomycetes</taxon>
        <taxon>Micromonosporales</taxon>
        <taxon>Micromonosporaceae</taxon>
        <taxon>Longispora</taxon>
    </lineage>
</organism>
<reference evidence="1" key="1">
    <citation type="submission" date="2020-11" db="EMBL/GenBank/DDBJ databases">
        <title>Sequencing the genomes of 1000 actinobacteria strains.</title>
        <authorList>
            <person name="Klenk H.-P."/>
        </authorList>
    </citation>
    <scope>NUCLEOTIDE SEQUENCE</scope>
    <source>
        <strain evidence="1">DSM 45356</strain>
    </source>
</reference>
<dbReference type="EMBL" id="JADOUF010000001">
    <property type="protein sequence ID" value="MBG6140571.1"/>
    <property type="molecule type" value="Genomic_DNA"/>
</dbReference>
<comment type="caution">
    <text evidence="1">The sequence shown here is derived from an EMBL/GenBank/DDBJ whole genome shotgun (WGS) entry which is preliminary data.</text>
</comment>
<dbReference type="Proteomes" id="UP000622552">
    <property type="component" value="Unassembled WGS sequence"/>
</dbReference>
<proteinExistence type="predicted"/>
<evidence type="ECO:0000313" key="2">
    <source>
        <dbReference type="Proteomes" id="UP000622552"/>
    </source>
</evidence>
<gene>
    <name evidence="1" type="ORF">IW245_006765</name>
</gene>
<accession>A0A8J7KNS5</accession>
<evidence type="ECO:0000313" key="1">
    <source>
        <dbReference type="EMBL" id="MBG6140571.1"/>
    </source>
</evidence>